<protein>
    <submittedName>
        <fullName evidence="1">Tail tubular protein B</fullName>
    </submittedName>
</protein>
<evidence type="ECO:0000313" key="2">
    <source>
        <dbReference type="Proteomes" id="UP000030044"/>
    </source>
</evidence>
<dbReference type="InterPro" id="IPR058003">
    <property type="entry name" value="Phage_gp12"/>
</dbReference>
<proteinExistence type="predicted"/>
<accession>A0A096VKL8</accession>
<sequence>MASVTQLVPNLLGGVSKQPDDKKIPGQVREAINAYADPTYGLSKRPGTKWLGNLSSTTNEFQNGKWFYINRDEAEKYIGVIYGANIKIWNINNPTATVTVTNSGSSYLTYGSSNAKDSLQVLTVQDTTIVVNNKVTVTTLAAPSYTLKSRATLRLLSAEYGAEYKVTINGTTSTFTTKNSEDPALSNTTTTKVLSADQVLDTIYNNVNAIKPAGSTVTKLKGTIEISGATSAFTIEASGGISGEELLVFQDEVQNFSNLPAESLQGRIVKINNTVAKEDSYYAVFNAENGTSGKGNWQETVAPNVSKGLTASTMPHELVNTALNTFELRPITWEERLVGDDETNEHPSFVGKTIQQVFFHNNRLGFLTGDNVSMSQSGEFYNFYHVSALTQADNDPIDISCSSLRPAVLHSVLPAAQGLVLFSKSQQFLMYSDDGILTPKTSVIRTIANYENEELIPPVDVGTNMVFLSKSPGYTRIYAMATRGQQENPDVLDVGRIVSEWVPDSVEDLVASPQNSFFAMYGPTSEYLYFFRTYVVGEETAMQTWFNWKMHGNVQFFGVDSDDTYVVTYQSGQYVLSKANLTQTPDEAILRADSGQVVQLCLDQYATPSSVSYDSATKTNRCYLRYKDITGLEPAVIIADPNNTGESGFTVTPARGNDGNPYFEFVGDDYSGLASTVYVGFKYDFDVQLPTIFYQIGENRSDYTANLTISRVKFSVGLSSNVGFKLKAKGQSEWYDVQSIQDADYYLANDVPLNEQTVYTLPIHQRNSNFDLKVFSDSPFPISLTSMMWEGSYSPRFYRRA</sequence>
<organism evidence="1 2">
    <name type="scientific">Synechococcus phage S-CBP3</name>
    <dbReference type="NCBI Taxonomy" id="756276"/>
    <lineage>
        <taxon>Viruses</taxon>
        <taxon>Duplodnaviria</taxon>
        <taxon>Heunggongvirae</taxon>
        <taxon>Uroviricota</taxon>
        <taxon>Caudoviricetes</taxon>
        <taxon>Autographivirales</taxon>
        <taxon>Lirvirus</taxon>
        <taxon>Lirvirus SCBP3</taxon>
    </lineage>
</organism>
<dbReference type="OrthoDB" id="780at10239"/>
<evidence type="ECO:0000313" key="1">
    <source>
        <dbReference type="EMBL" id="AGK86604.1"/>
    </source>
</evidence>
<dbReference type="Pfam" id="PF25675">
    <property type="entry name" value="Phage_nozzle"/>
    <property type="match status" value="1"/>
</dbReference>
<dbReference type="EMBL" id="KC310803">
    <property type="protein sequence ID" value="AGK86604.1"/>
    <property type="molecule type" value="Genomic_DNA"/>
</dbReference>
<name>A0A096VKL8_9CAUD</name>
<reference evidence="2" key="1">
    <citation type="submission" date="2012-12" db="EMBL/GenBank/DDBJ databases">
        <title>Genomics of marine cyanopodoviruses.</title>
        <authorList>
            <person name="Huang S."/>
            <person name="Chen F."/>
        </authorList>
    </citation>
    <scope>NUCLEOTIDE SEQUENCE [LARGE SCALE GENOMIC DNA]</scope>
</reference>
<reference evidence="1 2" key="2">
    <citation type="journal article" date="2015" name="PLoS ONE">
        <title>Comparative Genomic and Phylogenomic Analyses Reveal a Conserved Core Genome Shared by Estuarine and Oceanic Cyanopodoviruses.</title>
        <authorList>
            <person name="Huang S."/>
            <person name="Zhang S."/>
            <person name="Jiao N."/>
            <person name="Chen F."/>
        </authorList>
    </citation>
    <scope>NUCLEOTIDE SEQUENCE [LARGE SCALE GENOMIC DNA]</scope>
</reference>
<dbReference type="KEGG" id="vg:22112393"/>
<dbReference type="Proteomes" id="UP000030044">
    <property type="component" value="Segment"/>
</dbReference>
<gene>
    <name evidence="1" type="ORF">S-CBP3_0049</name>
</gene>
<keyword evidence="2" id="KW-1185">Reference proteome</keyword>